<comment type="similarity">
    <text evidence="1">Belongs to the bactofilin family.</text>
</comment>
<dbReference type="PANTHER" id="PTHR35024:SF4">
    <property type="entry name" value="POLYMER-FORMING CYTOSKELETAL PROTEIN"/>
    <property type="match status" value="1"/>
</dbReference>
<evidence type="ECO:0000313" key="2">
    <source>
        <dbReference type="EMBL" id="TJY42180.1"/>
    </source>
</evidence>
<name>A0A4U0FBT3_9BACL</name>
<evidence type="ECO:0000256" key="1">
    <source>
        <dbReference type="ARBA" id="ARBA00044755"/>
    </source>
</evidence>
<dbReference type="EMBL" id="SUPK01000004">
    <property type="protein sequence ID" value="TJY42180.1"/>
    <property type="molecule type" value="Genomic_DNA"/>
</dbReference>
<dbReference type="OrthoDB" id="9789407at2"/>
<dbReference type="Proteomes" id="UP000309673">
    <property type="component" value="Unassembled WGS sequence"/>
</dbReference>
<sequence length="151" mass="15906">MFKKQKVKIDPNMTDTLIGEGTQFEGKIRSAAGIRIEGQLTGDIECTGDVTIGENGVARSNIRARNVILAGHVTGNVTATGNLTIKASGNLNGNLTAQELSIESGGVFQGSSKMDYQRESTADEAKALAAAAKETELLTASDDSNSMLKTW</sequence>
<reference evidence="2 3" key="1">
    <citation type="submission" date="2019-04" db="EMBL/GenBank/DDBJ databases">
        <title>Cohnella sp. nov., isolated from soil.</title>
        <authorList>
            <person name="Kim W."/>
        </authorList>
    </citation>
    <scope>NUCLEOTIDE SEQUENCE [LARGE SCALE GENOMIC DNA]</scope>
    <source>
        <strain evidence="2 3">CAU 1483</strain>
    </source>
</reference>
<comment type="caution">
    <text evidence="2">The sequence shown here is derived from an EMBL/GenBank/DDBJ whole genome shotgun (WGS) entry which is preliminary data.</text>
</comment>
<dbReference type="InterPro" id="IPR007607">
    <property type="entry name" value="BacA/B"/>
</dbReference>
<organism evidence="2 3">
    <name type="scientific">Cohnella pontilimi</name>
    <dbReference type="NCBI Taxonomy" id="2564100"/>
    <lineage>
        <taxon>Bacteria</taxon>
        <taxon>Bacillati</taxon>
        <taxon>Bacillota</taxon>
        <taxon>Bacilli</taxon>
        <taxon>Bacillales</taxon>
        <taxon>Paenibacillaceae</taxon>
        <taxon>Cohnella</taxon>
    </lineage>
</organism>
<proteinExistence type="inferred from homology"/>
<accession>A0A4U0FBT3</accession>
<protein>
    <submittedName>
        <fullName evidence="2">Polymer-forming cytoskeletal protein</fullName>
    </submittedName>
</protein>
<keyword evidence="3" id="KW-1185">Reference proteome</keyword>
<gene>
    <name evidence="2" type="ORF">E5161_09225</name>
</gene>
<dbReference type="AlphaFoldDB" id="A0A4U0FBT3"/>
<dbReference type="RefSeq" id="WP_136777435.1">
    <property type="nucleotide sequence ID" value="NZ_SUPK01000004.1"/>
</dbReference>
<dbReference type="Pfam" id="PF04519">
    <property type="entry name" value="Bactofilin"/>
    <property type="match status" value="1"/>
</dbReference>
<evidence type="ECO:0000313" key="3">
    <source>
        <dbReference type="Proteomes" id="UP000309673"/>
    </source>
</evidence>
<dbReference type="PANTHER" id="PTHR35024">
    <property type="entry name" value="HYPOTHETICAL CYTOSOLIC PROTEIN"/>
    <property type="match status" value="1"/>
</dbReference>